<evidence type="ECO:0000313" key="2">
    <source>
        <dbReference type="WBParaSite" id="RSKR_0000889100.1"/>
    </source>
</evidence>
<dbReference type="Proteomes" id="UP000095286">
    <property type="component" value="Unplaced"/>
</dbReference>
<name>A0AC35U7N4_9BILA</name>
<accession>A0AC35U7N4</accession>
<organism evidence="1 2">
    <name type="scientific">Rhabditophanes sp. KR3021</name>
    <dbReference type="NCBI Taxonomy" id="114890"/>
    <lineage>
        <taxon>Eukaryota</taxon>
        <taxon>Metazoa</taxon>
        <taxon>Ecdysozoa</taxon>
        <taxon>Nematoda</taxon>
        <taxon>Chromadorea</taxon>
        <taxon>Rhabditida</taxon>
        <taxon>Tylenchina</taxon>
        <taxon>Panagrolaimomorpha</taxon>
        <taxon>Strongyloidoidea</taxon>
        <taxon>Alloionematidae</taxon>
        <taxon>Rhabditophanes</taxon>
    </lineage>
</organism>
<reference evidence="2" key="1">
    <citation type="submission" date="2016-11" db="UniProtKB">
        <authorList>
            <consortium name="WormBaseParasite"/>
        </authorList>
    </citation>
    <scope>IDENTIFICATION</scope>
    <source>
        <strain evidence="2">KR3021</strain>
    </source>
</reference>
<evidence type="ECO:0000313" key="1">
    <source>
        <dbReference type="Proteomes" id="UP000095286"/>
    </source>
</evidence>
<protein>
    <submittedName>
        <fullName evidence="2">Transmembrane protein</fullName>
    </submittedName>
</protein>
<sequence length="201" mass="22430">MNISNGATSSKSKYVTQIIGSSLAEDFSFQESKSLKNVKYLKYVFRNEKDPMNNQQLPTEVTCHYKLDIVDGKYNLVNVFSPDPTAEKIKQQIENAIIFAELKAIKVQTVMNSAMSELLLKCIIEFKINSAYLYVLIGLVFLLIPAFISDTAAMKWRSKRRIQILAKLEFMDGGLEGGSRKSGTKTASKSASKSFSKSSSN</sequence>
<proteinExistence type="predicted"/>
<dbReference type="WBParaSite" id="RSKR_0000889100.1">
    <property type="protein sequence ID" value="RSKR_0000889100.1"/>
    <property type="gene ID" value="RSKR_0000889100"/>
</dbReference>